<evidence type="ECO:0000313" key="3">
    <source>
        <dbReference type="EMBL" id="AET72702.1"/>
    </source>
</evidence>
<evidence type="ECO:0000313" key="4">
    <source>
        <dbReference type="Proteomes" id="UP000297591"/>
    </source>
</evidence>
<organism evidence="3 4">
    <name type="scientific">Synechococcus phage S-CAM8</name>
    <dbReference type="NCBI Taxonomy" id="754038"/>
    <lineage>
        <taxon>Viruses</taxon>
        <taxon>Duplodnaviria</taxon>
        <taxon>Heunggongvirae</taxon>
        <taxon>Uroviricota</taxon>
        <taxon>Caudoviricetes</taxon>
        <taxon>Pantevenvirales</taxon>
        <taxon>Kyanoviridae</taxon>
        <taxon>Neritesvirus</taxon>
        <taxon>Neritesvirus scam8</taxon>
    </lineage>
</organism>
<evidence type="ECO:0000259" key="2">
    <source>
        <dbReference type="PROSITE" id="PS50853"/>
    </source>
</evidence>
<dbReference type="InterPro" id="IPR003961">
    <property type="entry name" value="FN3_dom"/>
</dbReference>
<dbReference type="Proteomes" id="UP000297591">
    <property type="component" value="Segment"/>
</dbReference>
<protein>
    <recommendedName>
        <fullName evidence="2">Fibronectin type-III domain-containing protein</fullName>
    </recommendedName>
</protein>
<evidence type="ECO:0000256" key="1">
    <source>
        <dbReference type="SAM" id="MobiDB-lite"/>
    </source>
</evidence>
<dbReference type="PROSITE" id="PS50853">
    <property type="entry name" value="FN3"/>
    <property type="match status" value="1"/>
</dbReference>
<gene>
    <name evidence="3" type="ORF">SXFG_00152</name>
</gene>
<dbReference type="Pfam" id="PF24801">
    <property type="entry name" value="FNIII-A_GpJ"/>
    <property type="match status" value="1"/>
</dbReference>
<accession>G8EY12</accession>
<dbReference type="InterPro" id="IPR036116">
    <property type="entry name" value="FN3_sf"/>
</dbReference>
<dbReference type="PANTHER" id="PTHR36251:SF2">
    <property type="entry name" value="GIFSY-2 PROPHAGE HOST SPECIFICITY PROTEIN J, PHAGE LAMBDA"/>
    <property type="match status" value="1"/>
</dbReference>
<dbReference type="SUPFAM" id="SSF49265">
    <property type="entry name" value="Fibronectin type III"/>
    <property type="match status" value="1"/>
</dbReference>
<dbReference type="PANTHER" id="PTHR36251">
    <property type="entry name" value="FELS-1 PROPHAGE HOST SPECIFICITY PROTEIN-RELATED"/>
    <property type="match status" value="1"/>
</dbReference>
<dbReference type="Pfam" id="PF13550">
    <property type="entry name" value="Phage-tail_3"/>
    <property type="match status" value="1"/>
</dbReference>
<feature type="domain" description="Fibronectin type-III" evidence="2">
    <location>
        <begin position="710"/>
        <end position="812"/>
    </location>
</feature>
<dbReference type="InterPro" id="IPR032876">
    <property type="entry name" value="J_dom"/>
</dbReference>
<dbReference type="CDD" id="cd00063">
    <property type="entry name" value="FN3"/>
    <property type="match status" value="1"/>
</dbReference>
<feature type="region of interest" description="Disordered" evidence="1">
    <location>
        <begin position="1"/>
        <end position="27"/>
    </location>
</feature>
<dbReference type="InterPro" id="IPR013783">
    <property type="entry name" value="Ig-like_fold"/>
</dbReference>
<proteinExistence type="predicted"/>
<dbReference type="InterPro" id="IPR055385">
    <property type="entry name" value="GpJ_HDII-ins2"/>
</dbReference>
<reference evidence="3 4" key="1">
    <citation type="submission" date="2010-12" db="EMBL/GenBank/DDBJ databases">
        <title>The Genome Sequence of Synechococcus phage S-CAM8 0608SB47.</title>
        <authorList>
            <consortium name="The Broad Institute Genome Sequencing Platform"/>
            <person name="Henn M.R."/>
            <person name="Martiny J."/>
            <person name="Weihe C."/>
            <person name="Levin J."/>
            <person name="Malboeuf C."/>
            <person name="Casali M."/>
            <person name="Russ C."/>
            <person name="Lennon N."/>
            <person name="Chapman S.B."/>
            <person name="Erlich R."/>
            <person name="Young S.K."/>
            <person name="Yandava C."/>
            <person name="Zeng Q."/>
            <person name="Alvarado L."/>
            <person name="Anderson S."/>
            <person name="Berlin A."/>
            <person name="Chen Z."/>
            <person name="Freedman E."/>
            <person name="Gellesch M."/>
            <person name="Goldberg J."/>
            <person name="Green L."/>
            <person name="Griggs A."/>
            <person name="Gujja S."/>
            <person name="Heilman E.R."/>
            <person name="Heiman D."/>
            <person name="Hollinger A."/>
            <person name="Howarth C."/>
            <person name="Larson L."/>
            <person name="Mehta T."/>
            <person name="Pearson M."/>
            <person name="Roberts A."/>
            <person name="Ryan E."/>
            <person name="Saif S."/>
            <person name="Shea T."/>
            <person name="Shenoy N."/>
            <person name="Sisk P."/>
            <person name="Stolte C."/>
            <person name="Sykes S."/>
            <person name="White J."/>
            <person name="Haas B."/>
            <person name="Nusbaum C."/>
            <person name="Birren B."/>
        </authorList>
    </citation>
    <scope>NUCLEOTIDE SEQUENCE [LARGE SCALE GENOMIC DNA]</scope>
    <source>
        <strain evidence="3 4">0608SB47</strain>
    </source>
</reference>
<dbReference type="EMBL" id="JF974299">
    <property type="protein sequence ID" value="AET72702.1"/>
    <property type="molecule type" value="Genomic_DNA"/>
</dbReference>
<name>G8EY12_9CAUD</name>
<sequence>MDDQTQVNDLDVSGAGGGGGGRSAPPTKQVVNQTVVVQNPSRQPVVEANNLFSVAFAKTVYATSEGVLEGFPNGINKDIYLDGVPIQNPNGTNNFDGFTLDSRLGEDETQTPINGFSTTENTVGVNVNVTQASGAITRAITDTDTERCRVIIALPALQAQNEKNGDISGTSVQFKIEVNSNGGSYTTISSPTISGKSNSEFQRAYEFDLPGTGPWNVRVTRLTSDSSSSFIQNTINWQSFVEIIDEKFAYPNTGLVALKVDARQFNTIPDVSVKLRGKRVQVPTNYDAATRTYTGLWDGTFQMAWTDNPAWIFRDIVLNERFGVKRYINSIAIDPWYLYTVSQYCDELVPSGSGGTEPRFTCNVYLQNPGSVYQVLNSLASCFRGLIYYSEGELYLTQDREQDVVQQFSEANVIQDVAENGEVQSPCFSYTGSARAARKTVVLANWDDPTQVYSSVTEYQQDDELLDKFGYNPVDLRLIGVTSRGQALRAAKHTLFSDRYETEKVSFRVGAEGIAAGVGEIIKIADPLKQGQRLGGRIVAVDGNFITVDAVLTLSPGTDYTLTVVIPEGETVTNNDGSTKINPKLEVLTVVSSSDIGFQTFDEGNILTEDSDEVITQSTDNLIARYASSDATTTMFEVSSAVATQVGALWVLEWTSMKAATYRIISISEVESLIYQVEAIQYNSSKYGYVDNDLPVAIPKDRFTLQPVGEPTNVSGILEYSNGQTSIQASWRAPQVNNSVDLLIRGYRYQWRKVGDTEWSDVVQLQATAVEIPLSTHTFGNAYQVRVSAINRLGSQSDWVVYDVDAFAPIPDLSDATFGATVTHANQPDGTQLIIVDSRTCPILPRINGFKCWVKPRVLGKKADGSPQSGEIPGVKPPGDDGWYFLADIPLTGYYTVAFHAPDTYDVRVNFTSSIFGENPTDYIYDVVERNEIAPPTPSNFSVVENQNSSGKRFSWQLPTTDYGSWDQNIVADVVSYEVKYKKGTLALNIVEFEIATDLVTVKTSTVIGTRTNQHLLSIGDEIVFAASSGSLPTGVVSGTTYYVASDSFTSTAFKISTTSGGAAINFTGTATGTYNVSGPVDLKTRLDITATWGAGIELASGGLPAQQQWFETSLFDTGAYVVMVKSVDATQWRADLPAYVLVNIGAPPISNAVQSIDASLPSNTWPGDRRNCSVVGGGLVQTDATLDSYFTWNFDNNNLESALLLSTTSTATYSHSLVALTGQATELTQEDDFDLLQENDDRILAEQRYYTPTELAEGGVVHPYAPFEKLLGDVYRVETRFKSPDGGTTAGTITALTAQLDYPDVIEKQNDVSIAAAGTVVALTKTFRAVSSVSITALQTNGSTAVTAVVTAKNTTSSVTIKCLDSSGTGVTGLVDITVIGY</sequence>
<dbReference type="Gene3D" id="2.60.40.10">
    <property type="entry name" value="Immunoglobulins"/>
    <property type="match status" value="1"/>
</dbReference>
<dbReference type="InterPro" id="IPR053171">
    <property type="entry name" value="Viral_Tip_Attach_Protein"/>
</dbReference>